<evidence type="ECO:0000256" key="7">
    <source>
        <dbReference type="ARBA" id="ARBA00022840"/>
    </source>
</evidence>
<dbReference type="Gene3D" id="1.20.1560.10">
    <property type="entry name" value="ABC transporter type 1, transmembrane domain"/>
    <property type="match status" value="1"/>
</dbReference>
<evidence type="ECO:0000256" key="5">
    <source>
        <dbReference type="ARBA" id="ARBA00022692"/>
    </source>
</evidence>
<name>A0A1H4HLC8_9BURK</name>
<dbReference type="GO" id="GO:0005886">
    <property type="term" value="C:plasma membrane"/>
    <property type="evidence" value="ECO:0007669"/>
    <property type="project" value="UniProtKB-SubCell"/>
</dbReference>
<dbReference type="EMBL" id="FNRQ01000010">
    <property type="protein sequence ID" value="SEB22260.1"/>
    <property type="molecule type" value="Genomic_DNA"/>
</dbReference>
<dbReference type="PROSITE" id="PS50929">
    <property type="entry name" value="ABC_TM1F"/>
    <property type="match status" value="1"/>
</dbReference>
<feature type="transmembrane region" description="Helical" evidence="10">
    <location>
        <begin position="176"/>
        <end position="201"/>
    </location>
</feature>
<proteinExistence type="predicted"/>
<evidence type="ECO:0000256" key="8">
    <source>
        <dbReference type="ARBA" id="ARBA00022989"/>
    </source>
</evidence>
<dbReference type="SUPFAM" id="SSF90123">
    <property type="entry name" value="ABC transporter transmembrane region"/>
    <property type="match status" value="1"/>
</dbReference>
<feature type="domain" description="ABC transporter" evidence="11">
    <location>
        <begin position="377"/>
        <end position="577"/>
    </location>
</feature>
<keyword evidence="3" id="KW-1003">Cell membrane</keyword>
<keyword evidence="2" id="KW-0813">Transport</keyword>
<dbReference type="SUPFAM" id="SSF52540">
    <property type="entry name" value="P-loop containing nucleoside triphosphate hydrolases"/>
    <property type="match status" value="1"/>
</dbReference>
<feature type="domain" description="ABC transmembrane type-1" evidence="12">
    <location>
        <begin position="33"/>
        <end position="334"/>
    </location>
</feature>
<evidence type="ECO:0000256" key="4">
    <source>
        <dbReference type="ARBA" id="ARBA00022519"/>
    </source>
</evidence>
<keyword evidence="5 10" id="KW-0812">Transmembrane</keyword>
<dbReference type="InterPro" id="IPR003439">
    <property type="entry name" value="ABC_transporter-like_ATP-bd"/>
</dbReference>
<dbReference type="AlphaFoldDB" id="A0A1H4HLC8"/>
<evidence type="ECO:0000313" key="13">
    <source>
        <dbReference type="EMBL" id="SEB22260.1"/>
    </source>
</evidence>
<dbReference type="InterPro" id="IPR036640">
    <property type="entry name" value="ABC1_TM_sf"/>
</dbReference>
<dbReference type="GO" id="GO:0016887">
    <property type="term" value="F:ATP hydrolysis activity"/>
    <property type="evidence" value="ECO:0007669"/>
    <property type="project" value="InterPro"/>
</dbReference>
<keyword evidence="4" id="KW-0997">Cell inner membrane</keyword>
<dbReference type="InterPro" id="IPR027417">
    <property type="entry name" value="P-loop_NTPase"/>
</dbReference>
<sequence length="579" mass="65448">MTEKPTGSADTDITAWGLIKPYWVSEDRWRARGLLALVIAMNMTMVAANVWFNSWQRTFFDAIQQYNFPVFKYSLLQFTVIAMALILLGSYRTYFRQMLEFRWRQWLTTKYLHDWLGDRAFYRIERDRLADNPDQRVSVDLQALASSTLNLALGLLSTTVTLFSFIVILWNLSGALAFHLFGIGFNIPGYMVWAALVYAAVGSYVTHKVNHPLVSINYQQQRVEADFRFSLIRIRENADQIALYQGEPAEDRALQGVFGHIRDNWRLIMRFTRRFNIVVISYSQLAIVFPYIAAAPKYFSKSISLGVYQQVTGAFGTVSDSFSWFINNYDSLAEWRATVNRLREFHRVMGDQHLRESVSGGTYHGGINVHMSDTPTLTVDDLQLQHPDGTPLSNIGSFSIAPKSRWLVRGPSGSGKSTLMRSLAGLWPFGEGTIEVPAGAKLMFVPQRSYLPIGTLKAALAYPSDESVFTDEACREVLAACNLPELGERLAEHGHWERTLSPGEQQRLAAARVLLQKPDYLFLDEATSALDPDNETLIYTVLNERLPATAIVSVAHRKSLEAFHSQTILVERAMERAAA</sequence>
<dbReference type="GO" id="GO:0140359">
    <property type="term" value="F:ABC-type transporter activity"/>
    <property type="evidence" value="ECO:0007669"/>
    <property type="project" value="InterPro"/>
</dbReference>
<accession>A0A1H4HLC8</accession>
<feature type="transmembrane region" description="Helical" evidence="10">
    <location>
        <begin position="275"/>
        <end position="294"/>
    </location>
</feature>
<evidence type="ECO:0000256" key="10">
    <source>
        <dbReference type="SAM" id="Phobius"/>
    </source>
</evidence>
<evidence type="ECO:0000256" key="2">
    <source>
        <dbReference type="ARBA" id="ARBA00022448"/>
    </source>
</evidence>
<feature type="transmembrane region" description="Helical" evidence="10">
    <location>
        <begin position="151"/>
        <end position="170"/>
    </location>
</feature>
<keyword evidence="7 13" id="KW-0067">ATP-binding</keyword>
<keyword evidence="14" id="KW-1185">Reference proteome</keyword>
<keyword evidence="8 10" id="KW-1133">Transmembrane helix</keyword>
<dbReference type="SMART" id="SM00382">
    <property type="entry name" value="AAA"/>
    <property type="match status" value="1"/>
</dbReference>
<dbReference type="Pfam" id="PF06472">
    <property type="entry name" value="ABC_membrane_2"/>
    <property type="match status" value="1"/>
</dbReference>
<evidence type="ECO:0000259" key="12">
    <source>
        <dbReference type="PROSITE" id="PS50929"/>
    </source>
</evidence>
<protein>
    <submittedName>
        <fullName evidence="13">Putative ATP-binding cassette transporter</fullName>
    </submittedName>
</protein>
<evidence type="ECO:0000313" key="14">
    <source>
        <dbReference type="Proteomes" id="UP000198638"/>
    </source>
</evidence>
<reference evidence="14" key="1">
    <citation type="submission" date="2016-10" db="EMBL/GenBank/DDBJ databases">
        <authorList>
            <person name="Varghese N."/>
            <person name="Submissions S."/>
        </authorList>
    </citation>
    <scope>NUCLEOTIDE SEQUENCE [LARGE SCALE GENOMIC DNA]</scope>
    <source>
        <strain evidence="14">LMG 24000</strain>
    </source>
</reference>
<dbReference type="InterPro" id="IPR011527">
    <property type="entry name" value="ABC1_TM_dom"/>
</dbReference>
<dbReference type="GO" id="GO:0005524">
    <property type="term" value="F:ATP binding"/>
    <property type="evidence" value="ECO:0007669"/>
    <property type="project" value="UniProtKB-KW"/>
</dbReference>
<dbReference type="OrthoDB" id="9810134at2"/>
<feature type="transmembrane region" description="Helical" evidence="10">
    <location>
        <begin position="75"/>
        <end position="95"/>
    </location>
</feature>
<dbReference type="STRING" id="83784.SAMN05192564_11057"/>
<dbReference type="PROSITE" id="PS50893">
    <property type="entry name" value="ABC_TRANSPORTER_2"/>
    <property type="match status" value="1"/>
</dbReference>
<evidence type="ECO:0000256" key="9">
    <source>
        <dbReference type="ARBA" id="ARBA00023136"/>
    </source>
</evidence>
<feature type="transmembrane region" description="Helical" evidence="10">
    <location>
        <begin position="34"/>
        <end position="55"/>
    </location>
</feature>
<dbReference type="PANTHER" id="PTHR11384:SF59">
    <property type="entry name" value="LYSOSOMAL COBALAMIN TRANSPORTER ABCD4"/>
    <property type="match status" value="1"/>
</dbReference>
<evidence type="ECO:0000256" key="3">
    <source>
        <dbReference type="ARBA" id="ARBA00022475"/>
    </source>
</evidence>
<keyword evidence="6" id="KW-0547">Nucleotide-binding</keyword>
<dbReference type="Proteomes" id="UP000198638">
    <property type="component" value="Unassembled WGS sequence"/>
</dbReference>
<dbReference type="InterPro" id="IPR003593">
    <property type="entry name" value="AAA+_ATPase"/>
</dbReference>
<gene>
    <name evidence="13" type="ORF">SAMN05192564_11057</name>
</gene>
<evidence type="ECO:0000256" key="1">
    <source>
        <dbReference type="ARBA" id="ARBA00004651"/>
    </source>
</evidence>
<comment type="subcellular location">
    <subcellularLocation>
        <location evidence="1">Cell membrane</location>
        <topology evidence="1">Multi-pass membrane protein</topology>
    </subcellularLocation>
</comment>
<evidence type="ECO:0000256" key="6">
    <source>
        <dbReference type="ARBA" id="ARBA00022741"/>
    </source>
</evidence>
<dbReference type="RefSeq" id="WP_090537258.1">
    <property type="nucleotide sequence ID" value="NZ_FNRQ01000010.1"/>
</dbReference>
<keyword evidence="9 10" id="KW-0472">Membrane</keyword>
<organism evidence="13 14">
    <name type="scientific">Paraburkholderia sartisoli</name>
    <dbReference type="NCBI Taxonomy" id="83784"/>
    <lineage>
        <taxon>Bacteria</taxon>
        <taxon>Pseudomonadati</taxon>
        <taxon>Pseudomonadota</taxon>
        <taxon>Betaproteobacteria</taxon>
        <taxon>Burkholderiales</taxon>
        <taxon>Burkholderiaceae</taxon>
        <taxon>Paraburkholderia</taxon>
    </lineage>
</organism>
<dbReference type="CDD" id="cd03223">
    <property type="entry name" value="ABCD_peroxisomal_ALDP"/>
    <property type="match status" value="1"/>
</dbReference>
<dbReference type="Gene3D" id="3.40.50.300">
    <property type="entry name" value="P-loop containing nucleotide triphosphate hydrolases"/>
    <property type="match status" value="1"/>
</dbReference>
<evidence type="ECO:0000259" key="11">
    <source>
        <dbReference type="PROSITE" id="PS50893"/>
    </source>
</evidence>
<dbReference type="Pfam" id="PF00005">
    <property type="entry name" value="ABC_tran"/>
    <property type="match status" value="1"/>
</dbReference>
<dbReference type="InterPro" id="IPR050835">
    <property type="entry name" value="ABC_transporter_sub-D"/>
</dbReference>
<dbReference type="PANTHER" id="PTHR11384">
    <property type="entry name" value="ATP-BINDING CASSETTE, SUB-FAMILY D MEMBER"/>
    <property type="match status" value="1"/>
</dbReference>